<proteinExistence type="predicted"/>
<dbReference type="Proteomes" id="UP000225215">
    <property type="component" value="Segment"/>
</dbReference>
<name>A0A219YBX1_9CAUD</name>
<accession>A0A219YBX1</accession>
<sequence length="204" mass="23791">MKNKPVFTTDIDGVVVQWQSNLPFFAAEHNLPTEVIIEMMQDEKFRPMHEIFNCSPAFGEQLLLKYNESKWIRGLKPYNDALRFINDNKHKYDFVGITALGTKFDVAANRMSNLNVLFPNAFREVLICNHNESKRELFEQAYSHYGDRIVTYVDDLSHHCVVADEVFNKQCNLNIPIFQINRRGDEKSDFLISSFSELQGKLYE</sequence>
<reference evidence="1 2" key="1">
    <citation type="journal article" date="2017" name="Sci. Rep.">
        <title>Characterization and diversity of phages infecting Aeromonas salmonicida subsp. salmonicida.</title>
        <authorList>
            <person name="Vincent A.T."/>
            <person name="Paquet V.E."/>
            <person name="Bernatchez A."/>
            <person name="Tremblay D.M."/>
            <person name="Moineau S."/>
            <person name="Charette S.J."/>
        </authorList>
    </citation>
    <scope>NUCLEOTIDE SEQUENCE [LARGE SCALE GENOMIC DNA]</scope>
</reference>
<protein>
    <submittedName>
        <fullName evidence="1">Uncharacterized protein</fullName>
    </submittedName>
</protein>
<organism evidence="1 2">
    <name type="scientific">Aeromonas phage 65.2</name>
    <dbReference type="NCBI Taxonomy" id="1932896"/>
    <lineage>
        <taxon>Viruses</taxon>
        <taxon>Duplodnaviria</taxon>
        <taxon>Heunggongvirae</taxon>
        <taxon>Uroviricota</taxon>
        <taxon>Caudoviricetes</taxon>
        <taxon>Pantevenvirales</taxon>
        <taxon>Straboviridae</taxon>
        <taxon>Emmerichvirinae</taxon>
        <taxon>Ishigurovirus</taxon>
        <taxon>Ishigurovirus osborne</taxon>
    </lineage>
</organism>
<evidence type="ECO:0000313" key="2">
    <source>
        <dbReference type="Proteomes" id="UP000225215"/>
    </source>
</evidence>
<dbReference type="EMBL" id="KY290955">
    <property type="protein sequence ID" value="APU01445.1"/>
    <property type="molecule type" value="Genomic_DNA"/>
</dbReference>
<evidence type="ECO:0000313" key="1">
    <source>
        <dbReference type="EMBL" id="APU01445.1"/>
    </source>
</evidence>